<name>A0A183FG60_HELPZ</name>
<reference evidence="5" key="2">
    <citation type="submission" date="2019-09" db="UniProtKB">
        <authorList>
            <consortium name="WormBaseParasite"/>
        </authorList>
    </citation>
    <scope>IDENTIFICATION</scope>
</reference>
<feature type="transmembrane region" description="Helical" evidence="1">
    <location>
        <begin position="51"/>
        <end position="73"/>
    </location>
</feature>
<organism evidence="4 5">
    <name type="scientific">Heligmosomoides polygyrus</name>
    <name type="common">Parasitic roundworm</name>
    <dbReference type="NCBI Taxonomy" id="6339"/>
    <lineage>
        <taxon>Eukaryota</taxon>
        <taxon>Metazoa</taxon>
        <taxon>Ecdysozoa</taxon>
        <taxon>Nematoda</taxon>
        <taxon>Chromadorea</taxon>
        <taxon>Rhabditida</taxon>
        <taxon>Rhabditina</taxon>
        <taxon>Rhabditomorpha</taxon>
        <taxon>Strongyloidea</taxon>
        <taxon>Heligmosomidae</taxon>
        <taxon>Heligmosomoides</taxon>
    </lineage>
</organism>
<accession>A0A3P7XHM5</accession>
<accession>A0A183FG60</accession>
<reference evidence="3 4" key="1">
    <citation type="submission" date="2018-11" db="EMBL/GenBank/DDBJ databases">
        <authorList>
            <consortium name="Pathogen Informatics"/>
        </authorList>
    </citation>
    <scope>NUCLEOTIDE SEQUENCE [LARGE SCALE GENOMIC DNA]</scope>
</reference>
<keyword evidence="1" id="KW-1133">Transmembrane helix</keyword>
<protein>
    <submittedName>
        <fullName evidence="5">Ion_trans_2 domain-containing protein</fullName>
    </submittedName>
</protein>
<dbReference type="WBParaSite" id="HPBE_0000560301-mRNA-1">
    <property type="protein sequence ID" value="HPBE_0000560301-mRNA-1"/>
    <property type="gene ID" value="HPBE_0000560301"/>
</dbReference>
<feature type="domain" description="Potassium channel" evidence="2">
    <location>
        <begin position="31"/>
        <end position="70"/>
    </location>
</feature>
<dbReference type="OrthoDB" id="5877293at2759"/>
<keyword evidence="1" id="KW-0812">Transmembrane</keyword>
<evidence type="ECO:0000313" key="3">
    <source>
        <dbReference type="EMBL" id="VDO65189.1"/>
    </source>
</evidence>
<dbReference type="Gene3D" id="1.10.287.70">
    <property type="match status" value="1"/>
</dbReference>
<dbReference type="AlphaFoldDB" id="A0A183FG60"/>
<evidence type="ECO:0000259" key="2">
    <source>
        <dbReference type="Pfam" id="PF07885"/>
    </source>
</evidence>
<keyword evidence="4" id="KW-1185">Reference proteome</keyword>
<dbReference type="InterPro" id="IPR013099">
    <property type="entry name" value="K_chnl_dom"/>
</dbReference>
<dbReference type="SUPFAM" id="SSF81324">
    <property type="entry name" value="Voltage-gated potassium channels"/>
    <property type="match status" value="1"/>
</dbReference>
<gene>
    <name evidence="3" type="ORF">HPBE_LOCUS5604</name>
</gene>
<evidence type="ECO:0000256" key="1">
    <source>
        <dbReference type="SAM" id="Phobius"/>
    </source>
</evidence>
<keyword evidence="1" id="KW-0472">Membrane</keyword>
<dbReference type="Proteomes" id="UP000050761">
    <property type="component" value="Unassembled WGS sequence"/>
</dbReference>
<dbReference type="Pfam" id="PF07885">
    <property type="entry name" value="Ion_trans_2"/>
    <property type="match status" value="1"/>
</dbReference>
<evidence type="ECO:0000313" key="5">
    <source>
        <dbReference type="WBParaSite" id="HPBE_0000560301-mRNA-1"/>
    </source>
</evidence>
<proteinExistence type="predicted"/>
<sequence>MTMFRVGLTELTCLVCLLFKVLTGSLSIDPVGFLITFQVTERWSFLKSFYFVFSTVSLVGLGDVVPSQHVLFLCQTPIFLIGDILLNNVNFFFLVSSFPLIYLLLTEVREQYRLFNAKNPNFFPFVESLPNFGSSKDSVELGNEQRCISCSTSSLVRAAEERQNAEILSET</sequence>
<feature type="transmembrane region" description="Helical" evidence="1">
    <location>
        <begin position="85"/>
        <end position="105"/>
    </location>
</feature>
<evidence type="ECO:0000313" key="4">
    <source>
        <dbReference type="Proteomes" id="UP000050761"/>
    </source>
</evidence>
<dbReference type="EMBL" id="UZAH01025504">
    <property type="protein sequence ID" value="VDO65189.1"/>
    <property type="molecule type" value="Genomic_DNA"/>
</dbReference>